<dbReference type="EMBL" id="CAKLBY020000047">
    <property type="protein sequence ID" value="CAK7918318.1"/>
    <property type="molecule type" value="Genomic_DNA"/>
</dbReference>
<feature type="compositionally biased region" description="Basic and acidic residues" evidence="1">
    <location>
        <begin position="466"/>
        <end position="477"/>
    </location>
</feature>
<gene>
    <name evidence="2" type="ORF">PM001_LOCUS5769</name>
</gene>
<dbReference type="AlphaFoldDB" id="A0AAV1TDQ8"/>
<name>A0AAV1TDQ8_9STRA</name>
<comment type="caution">
    <text evidence="2">The sequence shown here is derived from an EMBL/GenBank/DDBJ whole genome shotgun (WGS) entry which is preliminary data.</text>
</comment>
<accession>A0AAV1TDQ8</accession>
<sequence length="712" mass="80309">MLRSRPRQQQLLHPSQRRIWSYASDLVAWMRQGTRNETLDGPMTVTAPPSPSGNRDVLLPRLSTKRVLRPQLPPDVPFPTFQRSVDSDKRKGATFALSHFLQQVRQVPTSKQLLETWQLVSQCRPFVLHPTQKGAPLRVRLASADDVGGKTQRPWMLQLVPGDVFAELTADTSARSMVVGTTGAGLKDADVVVTNETLVLGNLVKAFHEMKEHGLAVAFFEAYDHDRSVWLQKYHQGAAADVEGDDDVIQDEKEVEGKSRLIGKRSSMERITQQPRAVYSCYLRSLAALKQSKKIVRLFEEDERQLERICSTVPNLRVVVRACYSEKNGELARRAIDTIATFSPAAVISLGCYELAIRANLRDRNRGERELLSAVHLSRALHNDGGYILKPDIWSGLIKVSMRMGRPDLALEVFKTYPRHYIPEHQANFRQVLLTACRHVDSTVLEMMQFRWASRDGKASSTETLPDERKVSDDGIHLDGSGVRGSSTGTAVEAANLSAADKEAETVLLNAMLWLMLNQSHDVSSLIQVIDIMEATCSKAGATALLRTVSSMFEYDMSQNNMLPRAAIESSLKFWTAHSSVLCGQGFLVRLLLEKCVEHRWDDECEMLVDHLLDIDVARLPVSSITKLMETNESRGRFEANARIGDKLLQKLSLTNRQKLRDGFYERYLMSCLRLEQFDKVSKLHAKFKLEKRYPFNEVIRKIVRDAAAREG</sequence>
<evidence type="ECO:0000313" key="3">
    <source>
        <dbReference type="Proteomes" id="UP001162060"/>
    </source>
</evidence>
<evidence type="ECO:0000256" key="1">
    <source>
        <dbReference type="SAM" id="MobiDB-lite"/>
    </source>
</evidence>
<dbReference type="Proteomes" id="UP001162060">
    <property type="component" value="Unassembled WGS sequence"/>
</dbReference>
<protein>
    <submittedName>
        <fullName evidence="2">Uncharacterized protein</fullName>
    </submittedName>
</protein>
<reference evidence="2" key="1">
    <citation type="submission" date="2024-01" db="EMBL/GenBank/DDBJ databases">
        <authorList>
            <person name="Webb A."/>
        </authorList>
    </citation>
    <scope>NUCLEOTIDE SEQUENCE</scope>
    <source>
        <strain evidence="2">Pm1</strain>
    </source>
</reference>
<proteinExistence type="predicted"/>
<evidence type="ECO:0000313" key="2">
    <source>
        <dbReference type="EMBL" id="CAK7918318.1"/>
    </source>
</evidence>
<organism evidence="2 3">
    <name type="scientific">Peronospora matthiolae</name>
    <dbReference type="NCBI Taxonomy" id="2874970"/>
    <lineage>
        <taxon>Eukaryota</taxon>
        <taxon>Sar</taxon>
        <taxon>Stramenopiles</taxon>
        <taxon>Oomycota</taxon>
        <taxon>Peronosporomycetes</taxon>
        <taxon>Peronosporales</taxon>
        <taxon>Peronosporaceae</taxon>
        <taxon>Peronospora</taxon>
    </lineage>
</organism>
<feature type="region of interest" description="Disordered" evidence="1">
    <location>
        <begin position="458"/>
        <end position="479"/>
    </location>
</feature>